<reference evidence="10" key="1">
    <citation type="journal article" date="2023" name="bioRxiv">
        <title>Scaffold-level genome assemblies of two parasitoid biocontrol wasps reveal the parthenogenesis mechanism and an associated novel virus.</title>
        <authorList>
            <person name="Inwood S."/>
            <person name="Skelly J."/>
            <person name="Guhlin J."/>
            <person name="Harrop T."/>
            <person name="Goldson S."/>
            <person name="Dearden P."/>
        </authorList>
    </citation>
    <scope>NUCLEOTIDE SEQUENCE</scope>
    <source>
        <strain evidence="10">Lincoln</strain>
        <tissue evidence="10">Whole body</tissue>
    </source>
</reference>
<dbReference type="PANTHER" id="PTHR46165:SF2">
    <property type="entry name" value="SET AND MYND DOMAIN-CONTAINING PROTEIN 4"/>
    <property type="match status" value="1"/>
</dbReference>
<dbReference type="Gene3D" id="2.170.270.10">
    <property type="entry name" value="SET domain"/>
    <property type="match status" value="1"/>
</dbReference>
<name>A0AA39FEL8_MICHY</name>
<dbReference type="GO" id="GO:0042826">
    <property type="term" value="F:histone deacetylase binding"/>
    <property type="evidence" value="ECO:0007669"/>
    <property type="project" value="TreeGrafter"/>
</dbReference>
<dbReference type="Pfam" id="PF01753">
    <property type="entry name" value="zf-MYND"/>
    <property type="match status" value="1"/>
</dbReference>
<dbReference type="GO" id="GO:0032259">
    <property type="term" value="P:methylation"/>
    <property type="evidence" value="ECO:0007669"/>
    <property type="project" value="UniProtKB-KW"/>
</dbReference>
<dbReference type="Pfam" id="PF00856">
    <property type="entry name" value="SET"/>
    <property type="match status" value="1"/>
</dbReference>
<evidence type="ECO:0000259" key="8">
    <source>
        <dbReference type="PROSITE" id="PS50280"/>
    </source>
</evidence>
<feature type="domain" description="MYND-type" evidence="9">
    <location>
        <begin position="238"/>
        <end position="277"/>
    </location>
</feature>
<keyword evidence="3" id="KW-0949">S-adenosyl-L-methionine</keyword>
<evidence type="ECO:0000256" key="3">
    <source>
        <dbReference type="ARBA" id="ARBA00022691"/>
    </source>
</evidence>
<dbReference type="GO" id="GO:0008276">
    <property type="term" value="F:protein methyltransferase activity"/>
    <property type="evidence" value="ECO:0007669"/>
    <property type="project" value="UniProtKB-ARBA"/>
</dbReference>
<organism evidence="10 11">
    <name type="scientific">Microctonus hyperodae</name>
    <name type="common">Parasitoid wasp</name>
    <dbReference type="NCBI Taxonomy" id="165561"/>
    <lineage>
        <taxon>Eukaryota</taxon>
        <taxon>Metazoa</taxon>
        <taxon>Ecdysozoa</taxon>
        <taxon>Arthropoda</taxon>
        <taxon>Hexapoda</taxon>
        <taxon>Insecta</taxon>
        <taxon>Pterygota</taxon>
        <taxon>Neoptera</taxon>
        <taxon>Endopterygota</taxon>
        <taxon>Hymenoptera</taxon>
        <taxon>Apocrita</taxon>
        <taxon>Ichneumonoidea</taxon>
        <taxon>Braconidae</taxon>
        <taxon>Euphorinae</taxon>
        <taxon>Microctonus</taxon>
    </lineage>
</organism>
<dbReference type="PROSITE" id="PS50865">
    <property type="entry name" value="ZF_MYND_2"/>
    <property type="match status" value="1"/>
</dbReference>
<evidence type="ECO:0000256" key="7">
    <source>
        <dbReference type="PROSITE-ProRule" id="PRU00134"/>
    </source>
</evidence>
<dbReference type="PROSITE" id="PS50280">
    <property type="entry name" value="SET"/>
    <property type="match status" value="1"/>
</dbReference>
<evidence type="ECO:0000313" key="10">
    <source>
        <dbReference type="EMBL" id="KAK0168123.1"/>
    </source>
</evidence>
<dbReference type="SUPFAM" id="SSF82199">
    <property type="entry name" value="SET domain"/>
    <property type="match status" value="1"/>
</dbReference>
<proteinExistence type="predicted"/>
<dbReference type="GO" id="GO:0008270">
    <property type="term" value="F:zinc ion binding"/>
    <property type="evidence" value="ECO:0007669"/>
    <property type="project" value="UniProtKB-KW"/>
</dbReference>
<evidence type="ECO:0000256" key="1">
    <source>
        <dbReference type="ARBA" id="ARBA00022603"/>
    </source>
</evidence>
<dbReference type="AlphaFoldDB" id="A0AA39FEL8"/>
<keyword evidence="11" id="KW-1185">Reference proteome</keyword>
<comment type="caution">
    <text evidence="10">The sequence shown here is derived from an EMBL/GenBank/DDBJ whole genome shotgun (WGS) entry which is preliminary data.</text>
</comment>
<evidence type="ECO:0000259" key="9">
    <source>
        <dbReference type="PROSITE" id="PS50865"/>
    </source>
</evidence>
<evidence type="ECO:0008006" key="12">
    <source>
        <dbReference type="Google" id="ProtNLM"/>
    </source>
</evidence>
<dbReference type="InterPro" id="IPR052097">
    <property type="entry name" value="SET-MYND_domain_protein"/>
</dbReference>
<evidence type="ECO:0000256" key="5">
    <source>
        <dbReference type="ARBA" id="ARBA00022771"/>
    </source>
</evidence>
<feature type="domain" description="SET" evidence="8">
    <location>
        <begin position="187"/>
        <end position="465"/>
    </location>
</feature>
<reference evidence="10" key="2">
    <citation type="submission" date="2023-03" db="EMBL/GenBank/DDBJ databases">
        <authorList>
            <person name="Inwood S.N."/>
            <person name="Skelly J.G."/>
            <person name="Guhlin J."/>
            <person name="Harrop T.W.R."/>
            <person name="Goldson S.G."/>
            <person name="Dearden P.K."/>
        </authorList>
    </citation>
    <scope>NUCLEOTIDE SEQUENCE</scope>
    <source>
        <strain evidence="10">Lincoln</strain>
        <tissue evidence="10">Whole body</tissue>
    </source>
</reference>
<dbReference type="GO" id="GO:0008170">
    <property type="term" value="F:N-methyltransferase activity"/>
    <property type="evidence" value="ECO:0007669"/>
    <property type="project" value="UniProtKB-ARBA"/>
</dbReference>
<dbReference type="GO" id="GO:0008757">
    <property type="term" value="F:S-adenosylmethionine-dependent methyltransferase activity"/>
    <property type="evidence" value="ECO:0007669"/>
    <property type="project" value="UniProtKB-ARBA"/>
</dbReference>
<dbReference type="Proteomes" id="UP001168972">
    <property type="component" value="Unassembled WGS sequence"/>
</dbReference>
<dbReference type="Gene3D" id="6.10.140.2220">
    <property type="match status" value="1"/>
</dbReference>
<keyword evidence="4" id="KW-0479">Metal-binding</keyword>
<dbReference type="Gene3D" id="1.10.220.160">
    <property type="match status" value="1"/>
</dbReference>
<keyword evidence="1" id="KW-0489">Methyltransferase</keyword>
<evidence type="ECO:0000313" key="11">
    <source>
        <dbReference type="Proteomes" id="UP001168972"/>
    </source>
</evidence>
<accession>A0AA39FEL8</accession>
<evidence type="ECO:0000256" key="2">
    <source>
        <dbReference type="ARBA" id="ARBA00022679"/>
    </source>
</evidence>
<dbReference type="GO" id="GO:0005737">
    <property type="term" value="C:cytoplasm"/>
    <property type="evidence" value="ECO:0007669"/>
    <property type="project" value="TreeGrafter"/>
</dbReference>
<gene>
    <name evidence="10" type="ORF">PV327_001954</name>
</gene>
<sequence>MSILRRVFSEYDNWKGDFLYYITQFMPHGRTDEDKIKVLFGYLMSTHRKWNIQSQSKSTTKARVCIEEGEKKLQVQLWPDAVEIFTKAIMHAEIDSYELVLGYTKRCVALCNSGMYINALPDIERALIINCSNNELDSLTTTQLECLDIIEYVICHGNVEALDHAHKCEIDDISKKSPSKPPQINSPKIQKSDTILFKYDKKFGRYAVAERNILAGEVLVTYRIYATVISSYFRHRYCWNCYKKTWAGIACLQCVNVIYCDETCRDTAWREYHEIECSVICAVSCRELFSLDLIALRLTMKAYKEAGTLENLQRKIHEIDQKRDPITKCLTSDILESTNYASVYSLSRNARFNAMSAVRAVAILCSLAATTNIFGEKINDLETLSKNKYATFIGGLIKRNLGICMVNSTKLTMDRSIGINLDPHQNMFVHSENPNAVMTTSSGGTLTLTAIQNIQKGEKIFLRCDPEFSYNRYGKRII</sequence>
<dbReference type="InterPro" id="IPR001214">
    <property type="entry name" value="SET_dom"/>
</dbReference>
<keyword evidence="5 7" id="KW-0863">Zinc-finger</keyword>
<dbReference type="PANTHER" id="PTHR46165">
    <property type="entry name" value="SET AND MYND DOMAIN-CONTAINING PROTEIN 4"/>
    <property type="match status" value="1"/>
</dbReference>
<evidence type="ECO:0000256" key="6">
    <source>
        <dbReference type="ARBA" id="ARBA00022833"/>
    </source>
</evidence>
<dbReference type="GO" id="GO:0005634">
    <property type="term" value="C:nucleus"/>
    <property type="evidence" value="ECO:0007669"/>
    <property type="project" value="TreeGrafter"/>
</dbReference>
<keyword evidence="2" id="KW-0808">Transferase</keyword>
<keyword evidence="6" id="KW-0862">Zinc</keyword>
<dbReference type="InterPro" id="IPR046341">
    <property type="entry name" value="SET_dom_sf"/>
</dbReference>
<protein>
    <recommendedName>
        <fullName evidence="12">SET and MYND domain-containing protein 4</fullName>
    </recommendedName>
</protein>
<evidence type="ECO:0000256" key="4">
    <source>
        <dbReference type="ARBA" id="ARBA00022723"/>
    </source>
</evidence>
<dbReference type="InterPro" id="IPR002893">
    <property type="entry name" value="Znf_MYND"/>
</dbReference>
<dbReference type="EMBL" id="JAQQBR010001831">
    <property type="protein sequence ID" value="KAK0168123.1"/>
    <property type="molecule type" value="Genomic_DNA"/>
</dbReference>